<gene>
    <name evidence="1" type="ORF">BKG90_05125</name>
</gene>
<accession>A0AAJ3K3D8</accession>
<dbReference type="RefSeq" id="WP_059368714.1">
    <property type="nucleotide sequence ID" value="NZ_BBXJ01000001.1"/>
</dbReference>
<dbReference type="Proteomes" id="UP000188998">
    <property type="component" value="Unassembled WGS sequence"/>
</dbReference>
<name>A0AAJ3K3D8_9PAST</name>
<reference evidence="1 2" key="1">
    <citation type="submission" date="2016-10" db="EMBL/GenBank/DDBJ databases">
        <title>Rodentibacter gen. nov. and new species.</title>
        <authorList>
            <person name="Christensen H."/>
        </authorList>
    </citation>
    <scope>NUCLEOTIDE SEQUENCE [LARGE SCALE GENOMIC DNA]</scope>
    <source>
        <strain evidence="1 2">199137021</strain>
    </source>
</reference>
<organism evidence="1 2">
    <name type="scientific">Rodentibacter caecimuris</name>
    <dbReference type="NCBI Taxonomy" id="1796644"/>
    <lineage>
        <taxon>Bacteria</taxon>
        <taxon>Pseudomonadati</taxon>
        <taxon>Pseudomonadota</taxon>
        <taxon>Gammaproteobacteria</taxon>
        <taxon>Pasteurellales</taxon>
        <taxon>Pasteurellaceae</taxon>
        <taxon>Rodentibacter</taxon>
    </lineage>
</organism>
<dbReference type="AlphaFoldDB" id="A0AAJ3K3D8"/>
<keyword evidence="2" id="KW-1185">Reference proteome</keyword>
<evidence type="ECO:0000313" key="1">
    <source>
        <dbReference type="EMBL" id="OOF72283.1"/>
    </source>
</evidence>
<dbReference type="EMBL" id="MLAB01000021">
    <property type="protein sequence ID" value="OOF72283.1"/>
    <property type="molecule type" value="Genomic_DNA"/>
</dbReference>
<comment type="caution">
    <text evidence="1">The sequence shown here is derived from an EMBL/GenBank/DDBJ whole genome shotgun (WGS) entry which is preliminary data.</text>
</comment>
<evidence type="ECO:0000313" key="2">
    <source>
        <dbReference type="Proteomes" id="UP000188998"/>
    </source>
</evidence>
<sequence>MGIVDDKISNWIWKVLPVLTDYQDSQRFEIWLYSKQAETLFPQKVYLELISFNFRDNPLKLFDVLNEFISFEERQKLKLIVKLFREKEIFSTDFSYLNSLNLPDNYIYHLKYSLLEIYSQLEICRVLKDQDKSQKYQQKLETYLIELEKHILDTGALPHLDILKIK</sequence>
<protein>
    <submittedName>
        <fullName evidence="1">Uncharacterized protein</fullName>
    </submittedName>
</protein>
<proteinExistence type="predicted"/>